<comment type="caution">
    <text evidence="1">The sequence shown here is derived from an EMBL/GenBank/DDBJ whole genome shotgun (WGS) entry which is preliminary data.</text>
</comment>
<keyword evidence="2" id="KW-1185">Reference proteome</keyword>
<name>A0A6H9YQ62_9ACTN</name>
<dbReference type="RefSeq" id="WP_151559646.1">
    <property type="nucleotide sequence ID" value="NZ_WBMT01000004.1"/>
</dbReference>
<dbReference type="Proteomes" id="UP000468735">
    <property type="component" value="Unassembled WGS sequence"/>
</dbReference>
<accession>A0A6H9YQ62</accession>
<dbReference type="OrthoDB" id="4105219at2"/>
<dbReference type="AlphaFoldDB" id="A0A6H9YQ62"/>
<gene>
    <name evidence="1" type="ORF">F8566_09600</name>
</gene>
<proteinExistence type="predicted"/>
<dbReference type="EMBL" id="WBMT01000004">
    <property type="protein sequence ID" value="KAB2350064.1"/>
    <property type="molecule type" value="Genomic_DNA"/>
</dbReference>
<evidence type="ECO:0000313" key="2">
    <source>
        <dbReference type="Proteomes" id="UP000468735"/>
    </source>
</evidence>
<organism evidence="1 2">
    <name type="scientific">Actinomadura rudentiformis</name>
    <dbReference type="NCBI Taxonomy" id="359158"/>
    <lineage>
        <taxon>Bacteria</taxon>
        <taxon>Bacillati</taxon>
        <taxon>Actinomycetota</taxon>
        <taxon>Actinomycetes</taxon>
        <taxon>Streptosporangiales</taxon>
        <taxon>Thermomonosporaceae</taxon>
        <taxon>Actinomadura</taxon>
    </lineage>
</organism>
<protein>
    <submittedName>
        <fullName evidence="1">Uncharacterized protein</fullName>
    </submittedName>
</protein>
<evidence type="ECO:0000313" key="1">
    <source>
        <dbReference type="EMBL" id="KAB2350064.1"/>
    </source>
</evidence>
<sequence length="296" mass="32587">MQAINVDKFNALGVNSVGLHRAPFPLSISVAESEGIWTVSATAARAYDVIDVLAASAHRTSMVLNVDQTSWLADDYTPWRLRRIAQEQKVDATAHDIGWASPSPALADELLVIAWHDLRRFLDGWSPHNIDVLDVPGPLPEVDELVLAINTRDATTNLLPRSPGSQVYYSGHDDCYLYVETIDHALPARLLTRLLALFAGSALLDDDVDTLTVPHPDQRLAATLLHRSTHWIGIVLNSEPGRMVTLALTPTTRAWRLADPVPPESPHQIQITLDLQDGTWRVSPTTTDQQALDLST</sequence>
<reference evidence="1 2" key="1">
    <citation type="submission" date="2019-09" db="EMBL/GenBank/DDBJ databases">
        <title>Actinomadura physcomitrii sp. nov., a novel actinomycete isolated from moss [Physcomitrium sphaericum (Ludw) Fuernr].</title>
        <authorList>
            <person name="Zhuang X."/>
            <person name="Liu C."/>
        </authorList>
    </citation>
    <scope>NUCLEOTIDE SEQUENCE [LARGE SCALE GENOMIC DNA]</scope>
    <source>
        <strain evidence="1 2">HMC1</strain>
    </source>
</reference>